<organism evidence="2">
    <name type="scientific">freshwater metagenome</name>
    <dbReference type="NCBI Taxonomy" id="449393"/>
    <lineage>
        <taxon>unclassified sequences</taxon>
        <taxon>metagenomes</taxon>
        <taxon>ecological metagenomes</taxon>
    </lineage>
</organism>
<proteinExistence type="predicted"/>
<dbReference type="EMBL" id="CAEMXZ010000033">
    <property type="protein sequence ID" value="CAB4323233.1"/>
    <property type="molecule type" value="Genomic_DNA"/>
</dbReference>
<evidence type="ECO:0000313" key="2">
    <source>
        <dbReference type="EMBL" id="CAB4934839.1"/>
    </source>
</evidence>
<accession>A0A6J7IVE9</accession>
<name>A0A6J7IVE9_9ZZZZ</name>
<dbReference type="AlphaFoldDB" id="A0A6J7IVE9"/>
<sequence>MTEKSEQPDPIESLLDLLVYAPLGLVTQLDELLPGLIERGRSQAVMARTIGEFAVRAGSEKVQGQAEGAQKQVESILRSLLDLAASRFAAEPVEPADENVATTSSEQVHEESRVLPIEDYETRKAAEIVPMLSSLTPDQRAVIAEHEAATRKRRTILNRIQQLEADGTR</sequence>
<protein>
    <submittedName>
        <fullName evidence="2">Unannotated protein</fullName>
    </submittedName>
</protein>
<evidence type="ECO:0000313" key="1">
    <source>
        <dbReference type="EMBL" id="CAB4323233.1"/>
    </source>
</evidence>
<gene>
    <name evidence="1" type="ORF">UFOPK1392_00984</name>
    <name evidence="2" type="ORF">UFOPK3733_00896</name>
</gene>
<dbReference type="EMBL" id="CAFBNC010000035">
    <property type="protein sequence ID" value="CAB4934839.1"/>
    <property type="molecule type" value="Genomic_DNA"/>
</dbReference>
<reference evidence="2" key="1">
    <citation type="submission" date="2020-05" db="EMBL/GenBank/DDBJ databases">
        <authorList>
            <person name="Chiriac C."/>
            <person name="Salcher M."/>
            <person name="Ghai R."/>
            <person name="Kavagutti S V."/>
        </authorList>
    </citation>
    <scope>NUCLEOTIDE SEQUENCE</scope>
</reference>